<dbReference type="HOGENOM" id="CLU_1640392_0_0_9"/>
<dbReference type="KEGG" id="bse:Bsel_0235"/>
<dbReference type="eggNOG" id="ENOG502ZW1M">
    <property type="taxonomic scope" value="Bacteria"/>
</dbReference>
<accession>D6XW07</accession>
<evidence type="ECO:0000313" key="3">
    <source>
        <dbReference type="Proteomes" id="UP000000271"/>
    </source>
</evidence>
<dbReference type="EMBL" id="CP001791">
    <property type="protein sequence ID" value="ADH97780.1"/>
    <property type="molecule type" value="Genomic_DNA"/>
</dbReference>
<dbReference type="AlphaFoldDB" id="D6XW07"/>
<sequence>MKKMLATAAAILFVFAACSNDGTGTVEEDATNEAVVNDNQNHANANNDETDEEEEVPEAVDDELQAILDHFEGDGFDVGEQAFKAYEMVGAVDGFGVDVNGEEIELYLYDEGSEELEELRSEGQFDMDGFPIPGEVNGNIALMSHEEHPDQSEILSTFHDF</sequence>
<feature type="chain" id="PRO_5038834622" evidence="1">
    <location>
        <begin position="20"/>
        <end position="161"/>
    </location>
</feature>
<reference evidence="2" key="1">
    <citation type="submission" date="2009-10" db="EMBL/GenBank/DDBJ databases">
        <title>Complete sequence of Bacillus selenitireducens MLS10.</title>
        <authorList>
            <consortium name="US DOE Joint Genome Institute"/>
            <person name="Lucas S."/>
            <person name="Copeland A."/>
            <person name="Lapidus A."/>
            <person name="Glavina del Rio T."/>
            <person name="Dalin E."/>
            <person name="Tice H."/>
            <person name="Bruce D."/>
            <person name="Goodwin L."/>
            <person name="Pitluck S."/>
            <person name="Sims D."/>
            <person name="Brettin T."/>
            <person name="Detter J.C."/>
            <person name="Han C."/>
            <person name="Larimer F."/>
            <person name="Land M."/>
            <person name="Hauser L."/>
            <person name="Kyrpides N."/>
            <person name="Ovchinnikova G."/>
            <person name="Stolz J."/>
        </authorList>
    </citation>
    <scope>NUCLEOTIDE SEQUENCE [LARGE SCALE GENOMIC DNA]</scope>
    <source>
        <strain evidence="2">MLS10</strain>
    </source>
</reference>
<dbReference type="PROSITE" id="PS51257">
    <property type="entry name" value="PROKAR_LIPOPROTEIN"/>
    <property type="match status" value="1"/>
</dbReference>
<dbReference type="Proteomes" id="UP000000271">
    <property type="component" value="Chromosome"/>
</dbReference>
<feature type="signal peptide" evidence="1">
    <location>
        <begin position="1"/>
        <end position="19"/>
    </location>
</feature>
<keyword evidence="1" id="KW-0732">Signal</keyword>
<dbReference type="RefSeq" id="WP_013171209.1">
    <property type="nucleotide sequence ID" value="NC_014219.1"/>
</dbReference>
<evidence type="ECO:0000313" key="2">
    <source>
        <dbReference type="EMBL" id="ADH97780.1"/>
    </source>
</evidence>
<organism evidence="2 3">
    <name type="scientific">Bacillus selenitireducens (strain ATCC 700615 / DSM 15326 / MLS10)</name>
    <dbReference type="NCBI Taxonomy" id="439292"/>
    <lineage>
        <taxon>Bacteria</taxon>
        <taxon>Bacillati</taxon>
        <taxon>Bacillota</taxon>
        <taxon>Bacilli</taxon>
        <taxon>Bacillales</taxon>
        <taxon>Bacillaceae</taxon>
        <taxon>Salisediminibacterium</taxon>
    </lineage>
</organism>
<name>D6XW07_BACIE</name>
<dbReference type="OrthoDB" id="2991636at2"/>
<evidence type="ECO:0000256" key="1">
    <source>
        <dbReference type="SAM" id="SignalP"/>
    </source>
</evidence>
<proteinExistence type="predicted"/>
<protein>
    <submittedName>
        <fullName evidence="2">Uncharacterized protein</fullName>
    </submittedName>
</protein>
<keyword evidence="3" id="KW-1185">Reference proteome</keyword>
<gene>
    <name evidence="2" type="ordered locus">Bsel_0235</name>
</gene>